<feature type="domain" description="Intradiol ring-cleavage dioxygenases" evidence="7">
    <location>
        <begin position="106"/>
        <end position="268"/>
    </location>
</feature>
<evidence type="ECO:0000259" key="8">
    <source>
        <dbReference type="Pfam" id="PF04444"/>
    </source>
</evidence>
<keyword evidence="10" id="KW-1185">Reference proteome</keyword>
<dbReference type="Gene3D" id="2.60.130.10">
    <property type="entry name" value="Aromatic compound dioxygenase"/>
    <property type="match status" value="1"/>
</dbReference>
<dbReference type="Pfam" id="PF00775">
    <property type="entry name" value="Dioxygenase_C"/>
    <property type="match status" value="1"/>
</dbReference>
<dbReference type="GO" id="GO:0009712">
    <property type="term" value="P:catechol-containing compound metabolic process"/>
    <property type="evidence" value="ECO:0007669"/>
    <property type="project" value="InterPro"/>
</dbReference>
<keyword evidence="6" id="KW-0408">Iron</keyword>
<sequence>MEARITHLPERRLADQFAARVNGGPDPLLARRLIRLVEVVGRLVEEEGIGREDLRAVIGFLTEVGHASDPRRQEWVLLADTLGITSLVEAQVTHRPAGATPNTTAGPFYRTDAPAKGDGESISIDGRGDPLVLTVEVTDLDGDPVAGAAIEVWQANGDGLYENQAPDLQPDQNLRGIYRAGEDGRVVVRTVRPGGYPIPHDGPVGALLARLGLSPNRPAHLHFRISAPGFQTLTTHVFDGEDPAIETDPLFAVHPALVTRFARCKDGSFEASHRFILARARPGREDT</sequence>
<evidence type="ECO:0000256" key="4">
    <source>
        <dbReference type="ARBA" id="ARBA00022964"/>
    </source>
</evidence>
<dbReference type="InterPro" id="IPR050770">
    <property type="entry name" value="Intradiol_RC_Dioxygenase"/>
</dbReference>
<evidence type="ECO:0000313" key="10">
    <source>
        <dbReference type="Proteomes" id="UP000293719"/>
    </source>
</evidence>
<evidence type="ECO:0000256" key="6">
    <source>
        <dbReference type="ARBA" id="ARBA00023004"/>
    </source>
</evidence>
<dbReference type="InterPro" id="IPR015889">
    <property type="entry name" value="Intradiol_dOase_core"/>
</dbReference>
<dbReference type="Proteomes" id="UP000293719">
    <property type="component" value="Chromosome"/>
</dbReference>
<proteinExistence type="inferred from homology"/>
<evidence type="ECO:0000313" key="9">
    <source>
        <dbReference type="EMBL" id="QBK30199.1"/>
    </source>
</evidence>
<accession>A0A4P6V0P6</accession>
<dbReference type="EMBL" id="CP036532">
    <property type="protein sequence ID" value="QBK30199.1"/>
    <property type="molecule type" value="Genomic_DNA"/>
</dbReference>
<organism evidence="9 10">
    <name type="scientific">Roseitalea porphyridii</name>
    <dbReference type="NCBI Taxonomy" id="1852022"/>
    <lineage>
        <taxon>Bacteria</taxon>
        <taxon>Pseudomonadati</taxon>
        <taxon>Pseudomonadota</taxon>
        <taxon>Alphaproteobacteria</taxon>
        <taxon>Hyphomicrobiales</taxon>
        <taxon>Ahrensiaceae</taxon>
        <taxon>Roseitalea</taxon>
    </lineage>
</organism>
<feature type="domain" description="Catechol dioxygenase N-terminal" evidence="8">
    <location>
        <begin position="34"/>
        <end position="100"/>
    </location>
</feature>
<dbReference type="GO" id="GO:0008199">
    <property type="term" value="F:ferric iron binding"/>
    <property type="evidence" value="ECO:0007669"/>
    <property type="project" value="InterPro"/>
</dbReference>
<name>A0A4P6V0P6_9HYPH</name>
<evidence type="ECO:0000256" key="3">
    <source>
        <dbReference type="ARBA" id="ARBA00022723"/>
    </source>
</evidence>
<comment type="similarity">
    <text evidence="2">Belongs to the intradiol ring-cleavage dioxygenase family.</text>
</comment>
<keyword evidence="3" id="KW-0479">Metal-binding</keyword>
<dbReference type="RefSeq" id="WP_131615901.1">
    <property type="nucleotide sequence ID" value="NZ_CP036532.1"/>
</dbReference>
<dbReference type="PANTHER" id="PTHR33711">
    <property type="entry name" value="DIOXYGENASE, PUTATIVE (AFU_ORTHOLOGUE AFUA_2G02910)-RELATED"/>
    <property type="match status" value="1"/>
</dbReference>
<dbReference type="InterPro" id="IPR000627">
    <property type="entry name" value="Intradiol_dOase_C"/>
</dbReference>
<keyword evidence="4 9" id="KW-0223">Dioxygenase</keyword>
<dbReference type="KEGG" id="rpod:E0E05_06055"/>
<gene>
    <name evidence="9" type="ORF">E0E05_06055</name>
</gene>
<dbReference type="GO" id="GO:0018576">
    <property type="term" value="F:catechol 1,2-dioxygenase activity"/>
    <property type="evidence" value="ECO:0007669"/>
    <property type="project" value="InterPro"/>
</dbReference>
<dbReference type="Pfam" id="PF04444">
    <property type="entry name" value="Dioxygenase_N"/>
    <property type="match status" value="1"/>
</dbReference>
<evidence type="ECO:0000256" key="5">
    <source>
        <dbReference type="ARBA" id="ARBA00023002"/>
    </source>
</evidence>
<dbReference type="OrthoDB" id="9800887at2"/>
<dbReference type="SUPFAM" id="SSF49482">
    <property type="entry name" value="Aromatic compound dioxygenase"/>
    <property type="match status" value="1"/>
</dbReference>
<evidence type="ECO:0000259" key="7">
    <source>
        <dbReference type="Pfam" id="PF00775"/>
    </source>
</evidence>
<protein>
    <submittedName>
        <fullName evidence="9">6-chlorohydroxyquinol-1,2-dioxygenase</fullName>
    </submittedName>
</protein>
<dbReference type="InterPro" id="IPR007535">
    <property type="entry name" value="Catechol_dOase_N"/>
</dbReference>
<dbReference type="GeneID" id="90766854"/>
<keyword evidence="5" id="KW-0560">Oxidoreductase</keyword>
<dbReference type="PANTHER" id="PTHR33711:SF7">
    <property type="entry name" value="INTRADIOL RING-CLEAVAGE DIOXYGENASES DOMAIN-CONTAINING PROTEIN-RELATED"/>
    <property type="match status" value="1"/>
</dbReference>
<reference evidence="9 10" key="1">
    <citation type="journal article" date="2017" name="Int. J. Syst. Evol. Microbiol.">
        <title>Roseitalea porphyridii gen. nov., sp. nov., isolated from a red alga, and reclassification of Hoeflea suaedae Chung et al. 2013 as Pseudohoeflea suaedae gen. nov., comb. nov.</title>
        <authorList>
            <person name="Hyeon J.W."/>
            <person name="Jeong S.E."/>
            <person name="Baek K."/>
            <person name="Jeon C.O."/>
        </authorList>
    </citation>
    <scope>NUCLEOTIDE SEQUENCE [LARGE SCALE GENOMIC DNA]</scope>
    <source>
        <strain evidence="9 10">MA7-20</strain>
    </source>
</reference>
<comment type="cofactor">
    <cofactor evidence="1">
        <name>Fe(3+)</name>
        <dbReference type="ChEBI" id="CHEBI:29034"/>
    </cofactor>
</comment>
<dbReference type="AlphaFoldDB" id="A0A4P6V0P6"/>
<evidence type="ECO:0000256" key="1">
    <source>
        <dbReference type="ARBA" id="ARBA00001965"/>
    </source>
</evidence>
<evidence type="ECO:0000256" key="2">
    <source>
        <dbReference type="ARBA" id="ARBA00007825"/>
    </source>
</evidence>